<accession>A0A086TDV7</accession>
<evidence type="ECO:0000313" key="1">
    <source>
        <dbReference type="EMBL" id="KFH47539.1"/>
    </source>
</evidence>
<comment type="caution">
    <text evidence="1">The sequence shown here is derived from an EMBL/GenBank/DDBJ whole genome shotgun (WGS) entry which is preliminary data.</text>
</comment>
<name>A0A086TDV7_HAPC1</name>
<evidence type="ECO:0000313" key="2">
    <source>
        <dbReference type="Proteomes" id="UP000029964"/>
    </source>
</evidence>
<keyword evidence="2" id="KW-1185">Reference proteome</keyword>
<dbReference type="HOGENOM" id="CLU_129945_1_0_1"/>
<protein>
    <recommendedName>
        <fullName evidence="3">Calcofluor white hypersensitive protein</fullName>
    </recommendedName>
</protein>
<reference evidence="2" key="1">
    <citation type="journal article" date="2014" name="Genome Announc.">
        <title>Genome sequence and annotation of Acremonium chrysogenum, producer of the beta-lactam antibiotic cephalosporin C.</title>
        <authorList>
            <person name="Terfehr D."/>
            <person name="Dahlmann T.A."/>
            <person name="Specht T."/>
            <person name="Zadra I."/>
            <person name="Kuernsteiner H."/>
            <person name="Kueck U."/>
        </authorList>
    </citation>
    <scope>NUCLEOTIDE SEQUENCE [LARGE SCALE GENOMIC DNA]</scope>
    <source>
        <strain evidence="2">ATCC 11550 / CBS 779.69 / DSM 880 / IAM 14645 / JCM 23072 / IMI 49137</strain>
    </source>
</reference>
<dbReference type="Proteomes" id="UP000029964">
    <property type="component" value="Unassembled WGS sequence"/>
</dbReference>
<proteinExistence type="predicted"/>
<dbReference type="EMBL" id="JPKY01000009">
    <property type="protein sequence ID" value="KFH47539.1"/>
    <property type="molecule type" value="Genomic_DNA"/>
</dbReference>
<dbReference type="OrthoDB" id="5355126at2759"/>
<dbReference type="AlphaFoldDB" id="A0A086TDV7"/>
<sequence length="174" mass="18292">MSDVNASSTTHLTSRPHQIQTSCPLVLTPTTNLRVDYLTPNFTMSKSRTPLVLGLGAAGGIGYYLYSAGGNAKAAENKFESDVHKASASVKNHLPGRAPDAQKELAGYGAEAGAKIDHAISEADRQAGRAKSNVESYAKDTKAEALKAVDKFDHKVEEGASKAKGGLSSWFGGK</sequence>
<gene>
    <name evidence="1" type="ORF">ACRE_016730</name>
</gene>
<organism evidence="1 2">
    <name type="scientific">Hapsidospora chrysogenum (strain ATCC 11550 / CBS 779.69 / DSM 880 / IAM 14645 / JCM 23072 / IMI 49137)</name>
    <name type="common">Acremonium chrysogenum</name>
    <dbReference type="NCBI Taxonomy" id="857340"/>
    <lineage>
        <taxon>Eukaryota</taxon>
        <taxon>Fungi</taxon>
        <taxon>Dikarya</taxon>
        <taxon>Ascomycota</taxon>
        <taxon>Pezizomycotina</taxon>
        <taxon>Sordariomycetes</taxon>
        <taxon>Hypocreomycetidae</taxon>
        <taxon>Hypocreales</taxon>
        <taxon>Bionectriaceae</taxon>
        <taxon>Hapsidospora</taxon>
    </lineage>
</organism>
<evidence type="ECO:0008006" key="3">
    <source>
        <dbReference type="Google" id="ProtNLM"/>
    </source>
</evidence>